<dbReference type="Pfam" id="PF00069">
    <property type="entry name" value="Pkinase"/>
    <property type="match status" value="1"/>
</dbReference>
<dbReference type="PANTHER" id="PTHR44167:SF24">
    <property type="entry name" value="SERINE_THREONINE-PROTEIN KINASE CHK2"/>
    <property type="match status" value="1"/>
</dbReference>
<name>A0ABQ8KLK8_9APHY</name>
<evidence type="ECO:0000313" key="3">
    <source>
        <dbReference type="Proteomes" id="UP000814176"/>
    </source>
</evidence>
<sequence length="373" mass="43216">MAHNPTSQSALARAQALGQLTENEIFWRDRQPWLQERGYMLRPRYRPDWKPSWEGTTKLPLFCEDGRMLSNPHILDATRVSDGALVTLKMIEISVHPYEVEIARMFCEEPLKSDPRNHCVQVIEVLQDPIDHNICLIVMPFLKTYNKPKFGTVGEAVEFFRQALEGLQFMHQNRVAHRDISSLNVMMDPSPLYPKLYHPTDAHMTRDYSGRVKPYTRTEHPTRYYFIDFGLSRKYSPEVEHPLELPIMGGDKTVPEFQGDGYDKASDPFATDVYYLGNRFREEFLKKFKGLEFADELVTAMVADDPQKRPTADEAAKRFAVIQRKLPWWKRRQRLVSRKEGPILRGFRGIGHIIRTTAYVLLRLPAVPTPPAS</sequence>
<dbReference type="InterPro" id="IPR000719">
    <property type="entry name" value="Prot_kinase_dom"/>
</dbReference>
<dbReference type="RefSeq" id="XP_047780915.1">
    <property type="nucleotide sequence ID" value="XM_047918955.1"/>
</dbReference>
<keyword evidence="3" id="KW-1185">Reference proteome</keyword>
<comment type="caution">
    <text evidence="2">The sequence shown here is derived from an EMBL/GenBank/DDBJ whole genome shotgun (WGS) entry which is preliminary data.</text>
</comment>
<evidence type="ECO:0000313" key="2">
    <source>
        <dbReference type="EMBL" id="KAH9839160.1"/>
    </source>
</evidence>
<dbReference type="Gene3D" id="1.10.510.10">
    <property type="entry name" value="Transferase(Phosphotransferase) domain 1"/>
    <property type="match status" value="1"/>
</dbReference>
<protein>
    <submittedName>
        <fullName evidence="2">Kinase-like domain-containing protein</fullName>
    </submittedName>
</protein>
<accession>A0ABQ8KLK8</accession>
<evidence type="ECO:0000259" key="1">
    <source>
        <dbReference type="PROSITE" id="PS50011"/>
    </source>
</evidence>
<dbReference type="Proteomes" id="UP000814176">
    <property type="component" value="Unassembled WGS sequence"/>
</dbReference>
<dbReference type="EMBL" id="JADCUA010000006">
    <property type="protein sequence ID" value="KAH9839160.1"/>
    <property type="molecule type" value="Genomic_DNA"/>
</dbReference>
<dbReference type="SMART" id="SM00220">
    <property type="entry name" value="S_TKc"/>
    <property type="match status" value="1"/>
</dbReference>
<dbReference type="InterPro" id="IPR011009">
    <property type="entry name" value="Kinase-like_dom_sf"/>
</dbReference>
<dbReference type="GeneID" id="71999687"/>
<dbReference type="SUPFAM" id="SSF56112">
    <property type="entry name" value="Protein kinase-like (PK-like)"/>
    <property type="match status" value="1"/>
</dbReference>
<dbReference type="PANTHER" id="PTHR44167">
    <property type="entry name" value="OVARIAN-SPECIFIC SERINE/THREONINE-PROTEIN KINASE LOK-RELATED"/>
    <property type="match status" value="1"/>
</dbReference>
<proteinExistence type="predicted"/>
<gene>
    <name evidence="2" type="ORF">C8Q71DRAFT_499523</name>
</gene>
<dbReference type="PROSITE" id="PS50011">
    <property type="entry name" value="PROTEIN_KINASE_DOM"/>
    <property type="match status" value="1"/>
</dbReference>
<feature type="domain" description="Protein kinase" evidence="1">
    <location>
        <begin position="11"/>
        <end position="367"/>
    </location>
</feature>
<organism evidence="2 3">
    <name type="scientific">Rhodofomes roseus</name>
    <dbReference type="NCBI Taxonomy" id="34475"/>
    <lineage>
        <taxon>Eukaryota</taxon>
        <taxon>Fungi</taxon>
        <taxon>Dikarya</taxon>
        <taxon>Basidiomycota</taxon>
        <taxon>Agaricomycotina</taxon>
        <taxon>Agaricomycetes</taxon>
        <taxon>Polyporales</taxon>
        <taxon>Rhodofomes</taxon>
    </lineage>
</organism>
<reference evidence="2 3" key="1">
    <citation type="journal article" date="2021" name="Environ. Microbiol.">
        <title>Gene family expansions and transcriptome signatures uncover fungal adaptations to wood decay.</title>
        <authorList>
            <person name="Hage H."/>
            <person name="Miyauchi S."/>
            <person name="Viragh M."/>
            <person name="Drula E."/>
            <person name="Min B."/>
            <person name="Chaduli D."/>
            <person name="Navarro D."/>
            <person name="Favel A."/>
            <person name="Norest M."/>
            <person name="Lesage-Meessen L."/>
            <person name="Balint B."/>
            <person name="Merenyi Z."/>
            <person name="de Eugenio L."/>
            <person name="Morin E."/>
            <person name="Martinez A.T."/>
            <person name="Baldrian P."/>
            <person name="Stursova M."/>
            <person name="Martinez M.J."/>
            <person name="Novotny C."/>
            <person name="Magnuson J.K."/>
            <person name="Spatafora J.W."/>
            <person name="Maurice S."/>
            <person name="Pangilinan J."/>
            <person name="Andreopoulos W."/>
            <person name="LaButti K."/>
            <person name="Hundley H."/>
            <person name="Na H."/>
            <person name="Kuo A."/>
            <person name="Barry K."/>
            <person name="Lipzen A."/>
            <person name="Henrissat B."/>
            <person name="Riley R."/>
            <person name="Ahrendt S."/>
            <person name="Nagy L.G."/>
            <person name="Grigoriev I.V."/>
            <person name="Martin F."/>
            <person name="Rosso M.N."/>
        </authorList>
    </citation>
    <scope>NUCLEOTIDE SEQUENCE [LARGE SCALE GENOMIC DNA]</scope>
    <source>
        <strain evidence="2 3">CIRM-BRFM 1785</strain>
    </source>
</reference>